<evidence type="ECO:0000256" key="8">
    <source>
        <dbReference type="ARBA" id="ARBA00023065"/>
    </source>
</evidence>
<keyword evidence="8 11" id="KW-0406">Ion transport</keyword>
<dbReference type="InterPro" id="IPR023011">
    <property type="entry name" value="ATP_synth_F0_asu_AS"/>
</dbReference>
<evidence type="ECO:0000256" key="5">
    <source>
        <dbReference type="ARBA" id="ARBA00022692"/>
    </source>
</evidence>
<dbReference type="GO" id="GO:0045259">
    <property type="term" value="C:proton-transporting ATP synthase complex"/>
    <property type="evidence" value="ECO:0007669"/>
    <property type="project" value="UniProtKB-KW"/>
</dbReference>
<organism evidence="13 14">
    <name type="scientific">Novibacillus thermophilus</name>
    <dbReference type="NCBI Taxonomy" id="1471761"/>
    <lineage>
        <taxon>Bacteria</taxon>
        <taxon>Bacillati</taxon>
        <taxon>Bacillota</taxon>
        <taxon>Bacilli</taxon>
        <taxon>Bacillales</taxon>
        <taxon>Thermoactinomycetaceae</taxon>
        <taxon>Novibacillus</taxon>
    </lineage>
</organism>
<dbReference type="AlphaFoldDB" id="A0A1U9KAX4"/>
<evidence type="ECO:0000256" key="10">
    <source>
        <dbReference type="ARBA" id="ARBA00023310"/>
    </source>
</evidence>
<dbReference type="InterPro" id="IPR045082">
    <property type="entry name" value="ATP_syn_F0_a_bact/chloroplast"/>
</dbReference>
<dbReference type="HAMAP" id="MF_01393">
    <property type="entry name" value="ATP_synth_a_bact"/>
    <property type="match status" value="1"/>
</dbReference>
<dbReference type="InterPro" id="IPR035908">
    <property type="entry name" value="F0_ATP_A_sf"/>
</dbReference>
<protein>
    <recommendedName>
        <fullName evidence="11 12">ATP synthase subunit a</fullName>
    </recommendedName>
    <alternativeName>
        <fullName evidence="11">ATP synthase F0 sector subunit a</fullName>
    </alternativeName>
    <alternativeName>
        <fullName evidence="11">F-ATPase subunit 6</fullName>
    </alternativeName>
</protein>
<sequence length="236" mass="26306">MEHESPIVTFMGLDFNLSTMLMSTIAAAIVFILAIAGSRNARIQNVKGMQMFLEWVVDFVKGLIASTMDYKKGERFLALALTLIMFIFVSNMLGLPFALSIDHELWWKSPTADAHVTLTLSAMVVILSHYYGLKLRGPAAYAREYFKPNPLFFPINVIEEFAKILTLGLRLFGNIYAGEVLLGLLVLGYNAGFFAMLGAAIPMLVWQGFSIFVGTIQAFIFTVLTLAYMKQKIEGH</sequence>
<dbReference type="NCBIfam" id="NF004479">
    <property type="entry name" value="PRK05815.1-4"/>
    <property type="match status" value="1"/>
</dbReference>
<reference evidence="13 14" key="1">
    <citation type="journal article" date="2015" name="Int. J. Syst. Evol. Microbiol.">
        <title>Novibacillus thermophilus gen. nov., sp. nov., a Gram-staining-negative and moderately thermophilic member of the family Thermoactinomycetaceae.</title>
        <authorList>
            <person name="Yang G."/>
            <person name="Chen J."/>
            <person name="Zhou S."/>
        </authorList>
    </citation>
    <scope>NUCLEOTIDE SEQUENCE [LARGE SCALE GENOMIC DNA]</scope>
    <source>
        <strain evidence="13 14">SG-1</strain>
    </source>
</reference>
<proteinExistence type="inferred from homology"/>
<evidence type="ECO:0000313" key="14">
    <source>
        <dbReference type="Proteomes" id="UP000188603"/>
    </source>
</evidence>
<keyword evidence="7 11" id="KW-1133">Transmembrane helix</keyword>
<feature type="transmembrane region" description="Helical" evidence="11">
    <location>
        <begin position="114"/>
        <end position="133"/>
    </location>
</feature>
<evidence type="ECO:0000256" key="9">
    <source>
        <dbReference type="ARBA" id="ARBA00023136"/>
    </source>
</evidence>
<dbReference type="GO" id="GO:0005886">
    <property type="term" value="C:plasma membrane"/>
    <property type="evidence" value="ECO:0007669"/>
    <property type="project" value="UniProtKB-SubCell"/>
</dbReference>
<dbReference type="EMBL" id="CP019699">
    <property type="protein sequence ID" value="AQS57194.1"/>
    <property type="molecule type" value="Genomic_DNA"/>
</dbReference>
<dbReference type="GO" id="GO:0046933">
    <property type="term" value="F:proton-transporting ATP synthase activity, rotational mechanism"/>
    <property type="evidence" value="ECO:0007669"/>
    <property type="project" value="UniProtKB-UniRule"/>
</dbReference>
<dbReference type="Proteomes" id="UP000188603">
    <property type="component" value="Chromosome"/>
</dbReference>
<comment type="subcellular location">
    <subcellularLocation>
        <location evidence="11 12">Cell membrane</location>
        <topology evidence="11 12">Multi-pass membrane protein</topology>
    </subcellularLocation>
    <subcellularLocation>
        <location evidence="1">Membrane</location>
        <topology evidence="1">Multi-pass membrane protein</topology>
    </subcellularLocation>
</comment>
<comment type="similarity">
    <text evidence="2 11 12">Belongs to the ATPase A chain family.</text>
</comment>
<keyword evidence="6 11" id="KW-0375">Hydrogen ion transport</keyword>
<keyword evidence="4 11" id="KW-0138">CF(0)</keyword>
<feature type="transmembrane region" description="Helical" evidence="11">
    <location>
        <begin position="76"/>
        <end position="94"/>
    </location>
</feature>
<dbReference type="NCBIfam" id="TIGR01131">
    <property type="entry name" value="ATP_synt_6_or_A"/>
    <property type="match status" value="1"/>
</dbReference>
<gene>
    <name evidence="11" type="primary">atpB</name>
    <name evidence="13" type="ORF">B0W44_17030</name>
</gene>
<dbReference type="KEGG" id="ntr:B0W44_17030"/>
<evidence type="ECO:0000256" key="2">
    <source>
        <dbReference type="ARBA" id="ARBA00006810"/>
    </source>
</evidence>
<dbReference type="PRINTS" id="PR00123">
    <property type="entry name" value="ATPASEA"/>
</dbReference>
<keyword evidence="5 11" id="KW-0812">Transmembrane</keyword>
<keyword evidence="10 11" id="KW-0066">ATP synthesis</keyword>
<dbReference type="GO" id="GO:0042777">
    <property type="term" value="P:proton motive force-driven plasma membrane ATP synthesis"/>
    <property type="evidence" value="ECO:0007669"/>
    <property type="project" value="TreeGrafter"/>
</dbReference>
<dbReference type="PROSITE" id="PS00449">
    <property type="entry name" value="ATPASE_A"/>
    <property type="match status" value="1"/>
</dbReference>
<dbReference type="OrthoDB" id="9789241at2"/>
<keyword evidence="11" id="KW-1003">Cell membrane</keyword>
<keyword evidence="14" id="KW-1185">Reference proteome</keyword>
<keyword evidence="9 11" id="KW-0472">Membrane</keyword>
<dbReference type="RefSeq" id="WP_077721059.1">
    <property type="nucleotide sequence ID" value="NZ_CP019699.1"/>
</dbReference>
<dbReference type="PANTHER" id="PTHR42823">
    <property type="entry name" value="ATP SYNTHASE SUBUNIT A, CHLOROPLASTIC"/>
    <property type="match status" value="1"/>
</dbReference>
<evidence type="ECO:0000256" key="4">
    <source>
        <dbReference type="ARBA" id="ARBA00022547"/>
    </source>
</evidence>
<feature type="transmembrane region" description="Helical" evidence="11">
    <location>
        <begin position="180"/>
        <end position="203"/>
    </location>
</feature>
<dbReference type="STRING" id="1471761.B0W44_17030"/>
<evidence type="ECO:0000256" key="3">
    <source>
        <dbReference type="ARBA" id="ARBA00022448"/>
    </source>
</evidence>
<evidence type="ECO:0000256" key="7">
    <source>
        <dbReference type="ARBA" id="ARBA00022989"/>
    </source>
</evidence>
<name>A0A1U9KAX4_9BACL</name>
<evidence type="ECO:0000256" key="1">
    <source>
        <dbReference type="ARBA" id="ARBA00004141"/>
    </source>
</evidence>
<keyword evidence="3 11" id="KW-0813">Transport</keyword>
<dbReference type="SUPFAM" id="SSF81336">
    <property type="entry name" value="F1F0 ATP synthase subunit A"/>
    <property type="match status" value="1"/>
</dbReference>
<feature type="transmembrane region" description="Helical" evidence="11">
    <location>
        <begin position="20"/>
        <end position="41"/>
    </location>
</feature>
<evidence type="ECO:0000256" key="6">
    <source>
        <dbReference type="ARBA" id="ARBA00022781"/>
    </source>
</evidence>
<dbReference type="Pfam" id="PF00119">
    <property type="entry name" value="ATP-synt_A"/>
    <property type="match status" value="1"/>
</dbReference>
<comment type="function">
    <text evidence="11 12">Key component of the proton channel; it plays a direct role in the translocation of protons across the membrane.</text>
</comment>
<dbReference type="Gene3D" id="1.20.120.220">
    <property type="entry name" value="ATP synthase, F0 complex, subunit A"/>
    <property type="match status" value="1"/>
</dbReference>
<accession>A0A1U9KAX4</accession>
<evidence type="ECO:0000313" key="13">
    <source>
        <dbReference type="EMBL" id="AQS57194.1"/>
    </source>
</evidence>
<evidence type="ECO:0000256" key="12">
    <source>
        <dbReference type="RuleBase" id="RU000483"/>
    </source>
</evidence>
<dbReference type="CDD" id="cd00310">
    <property type="entry name" value="ATP-synt_Fo_a_6"/>
    <property type="match status" value="1"/>
</dbReference>
<dbReference type="InterPro" id="IPR000568">
    <property type="entry name" value="ATP_synth_F0_asu"/>
</dbReference>
<dbReference type="PANTHER" id="PTHR42823:SF3">
    <property type="entry name" value="ATP SYNTHASE SUBUNIT A, CHLOROPLASTIC"/>
    <property type="match status" value="1"/>
</dbReference>
<feature type="transmembrane region" description="Helical" evidence="11">
    <location>
        <begin position="209"/>
        <end position="229"/>
    </location>
</feature>
<evidence type="ECO:0000256" key="11">
    <source>
        <dbReference type="HAMAP-Rule" id="MF_01393"/>
    </source>
</evidence>